<keyword evidence="7" id="KW-1185">Reference proteome</keyword>
<dbReference type="InterPro" id="IPR056413">
    <property type="entry name" value="TPR_CcmH_CycH"/>
</dbReference>
<proteinExistence type="predicted"/>
<dbReference type="Pfam" id="PF23914">
    <property type="entry name" value="TPR_CcmH_CycH"/>
    <property type="match status" value="1"/>
</dbReference>
<comment type="subcellular location">
    <subcellularLocation>
        <location evidence="1">Cell envelope</location>
    </subcellularLocation>
</comment>
<comment type="caution">
    <text evidence="6">The sequence shown here is derived from an EMBL/GenBank/DDBJ whole genome shotgun (WGS) entry which is preliminary data.</text>
</comment>
<evidence type="ECO:0000256" key="4">
    <source>
        <dbReference type="ARBA" id="ARBA00022803"/>
    </source>
</evidence>
<dbReference type="InterPro" id="IPR051263">
    <property type="entry name" value="C-type_cytochrome_biogenesis"/>
</dbReference>
<dbReference type="RefSeq" id="WP_377402346.1">
    <property type="nucleotide sequence ID" value="NZ_JBHUEQ010000025.1"/>
</dbReference>
<dbReference type="Gene3D" id="1.25.40.10">
    <property type="entry name" value="Tetratricopeptide repeat domain"/>
    <property type="match status" value="2"/>
</dbReference>
<protein>
    <submittedName>
        <fullName evidence="6">C-type cytochrome biogenesis protein CcmI</fullName>
    </submittedName>
</protein>
<evidence type="ECO:0000259" key="5">
    <source>
        <dbReference type="Pfam" id="PF23914"/>
    </source>
</evidence>
<evidence type="ECO:0000313" key="6">
    <source>
        <dbReference type="EMBL" id="MFD1746529.1"/>
    </source>
</evidence>
<dbReference type="NCBIfam" id="TIGR03142">
    <property type="entry name" value="cytochro_ccmI"/>
    <property type="match status" value="1"/>
</dbReference>
<dbReference type="EMBL" id="JBHUEQ010000025">
    <property type="protein sequence ID" value="MFD1746529.1"/>
    <property type="molecule type" value="Genomic_DNA"/>
</dbReference>
<keyword evidence="3" id="KW-0201">Cytochrome c-type biogenesis</keyword>
<evidence type="ECO:0000256" key="3">
    <source>
        <dbReference type="ARBA" id="ARBA00022748"/>
    </source>
</evidence>
<reference evidence="7" key="1">
    <citation type="journal article" date="2019" name="Int. J. Syst. Evol. Microbiol.">
        <title>The Global Catalogue of Microorganisms (GCM) 10K type strain sequencing project: providing services to taxonomists for standard genome sequencing and annotation.</title>
        <authorList>
            <consortium name="The Broad Institute Genomics Platform"/>
            <consortium name="The Broad Institute Genome Sequencing Center for Infectious Disease"/>
            <person name="Wu L."/>
            <person name="Ma J."/>
        </authorList>
    </citation>
    <scope>NUCLEOTIDE SEQUENCE [LARGE SCALE GENOMIC DNA]</scope>
    <source>
        <strain evidence="7">CG52</strain>
    </source>
</reference>
<evidence type="ECO:0000256" key="2">
    <source>
        <dbReference type="ARBA" id="ARBA00022737"/>
    </source>
</evidence>
<dbReference type="InterPro" id="IPR011990">
    <property type="entry name" value="TPR-like_helical_dom_sf"/>
</dbReference>
<evidence type="ECO:0000256" key="1">
    <source>
        <dbReference type="ARBA" id="ARBA00004196"/>
    </source>
</evidence>
<gene>
    <name evidence="6" type="primary">ccmI</name>
    <name evidence="6" type="ORF">ACFSE1_13740</name>
</gene>
<name>A0ABW4M5Q2_9HYPH</name>
<accession>A0ABW4M5Q2</accession>
<feature type="domain" description="Cytochrome c-type biogenesis protein H TPR" evidence="5">
    <location>
        <begin position="146"/>
        <end position="256"/>
    </location>
</feature>
<sequence>MFFWIVIAVLTAGVAGLLLAPLMKAIPDAPEKGEDEAAVYRDQLQEIDRDLAQGLIGATEADYARAEIGRRLLAVSDGRAAAAAAEKAAQRKHRLTTAFVVLCPPVIGLAGYLMLGQPGVPDQPLAARLENPGNNIALLIAKAERHLAQNPQDGAGWDLLAPIYFRSNRYDDAEAAYRNAMRILGETPQRLAGLGETLVASNQGIVTEEARAFFEKAAAADRDNMRARFYVALGFEQAGRKAEALSAFEAIAKDSPPGAAWEQLVAQHIAANRPADAPKGTPQLGNPTGADIAAAEGMSSDDRQAMIAGMVASLEAKLKDDPKNIEGWLRLVRSYKVMGQDEKARQALQTGLTTYPETSDEGRRLVALAREMGLSGGSLQ</sequence>
<dbReference type="InterPro" id="IPR017560">
    <property type="entry name" value="Cyt_c_biogenesis_CcmI"/>
</dbReference>
<organism evidence="6 7">
    <name type="scientific">Rhizobium helianthi</name>
    <dbReference type="NCBI Taxonomy" id="1132695"/>
    <lineage>
        <taxon>Bacteria</taxon>
        <taxon>Pseudomonadati</taxon>
        <taxon>Pseudomonadota</taxon>
        <taxon>Alphaproteobacteria</taxon>
        <taxon>Hyphomicrobiales</taxon>
        <taxon>Rhizobiaceae</taxon>
        <taxon>Rhizobium/Agrobacterium group</taxon>
        <taxon>Rhizobium</taxon>
    </lineage>
</organism>
<keyword evidence="2" id="KW-0677">Repeat</keyword>
<evidence type="ECO:0000313" key="7">
    <source>
        <dbReference type="Proteomes" id="UP001597322"/>
    </source>
</evidence>
<dbReference type="SUPFAM" id="SSF48452">
    <property type="entry name" value="TPR-like"/>
    <property type="match status" value="1"/>
</dbReference>
<dbReference type="PANTHER" id="PTHR47870">
    <property type="entry name" value="CYTOCHROME C-TYPE BIOGENESIS PROTEIN CCMH"/>
    <property type="match status" value="1"/>
</dbReference>
<dbReference type="PANTHER" id="PTHR47870:SF1">
    <property type="entry name" value="CYTOCHROME C-TYPE BIOGENESIS PROTEIN CCMH"/>
    <property type="match status" value="1"/>
</dbReference>
<keyword evidence="4" id="KW-0802">TPR repeat</keyword>
<dbReference type="Proteomes" id="UP001597322">
    <property type="component" value="Unassembled WGS sequence"/>
</dbReference>